<gene>
    <name evidence="2" type="ORF">BaRGS_00006097</name>
</gene>
<name>A0ABD0LTB3_9CAEN</name>
<keyword evidence="3" id="KW-1185">Reference proteome</keyword>
<comment type="caution">
    <text evidence="2">The sequence shown here is derived from an EMBL/GenBank/DDBJ whole genome shotgun (WGS) entry which is preliminary data.</text>
</comment>
<proteinExistence type="predicted"/>
<dbReference type="Proteomes" id="UP001519460">
    <property type="component" value="Unassembled WGS sequence"/>
</dbReference>
<evidence type="ECO:0000313" key="2">
    <source>
        <dbReference type="EMBL" id="KAK7502522.1"/>
    </source>
</evidence>
<evidence type="ECO:0000313" key="3">
    <source>
        <dbReference type="Proteomes" id="UP001519460"/>
    </source>
</evidence>
<organism evidence="2 3">
    <name type="scientific">Batillaria attramentaria</name>
    <dbReference type="NCBI Taxonomy" id="370345"/>
    <lineage>
        <taxon>Eukaryota</taxon>
        <taxon>Metazoa</taxon>
        <taxon>Spiralia</taxon>
        <taxon>Lophotrochozoa</taxon>
        <taxon>Mollusca</taxon>
        <taxon>Gastropoda</taxon>
        <taxon>Caenogastropoda</taxon>
        <taxon>Sorbeoconcha</taxon>
        <taxon>Cerithioidea</taxon>
        <taxon>Batillariidae</taxon>
        <taxon>Batillaria</taxon>
    </lineage>
</organism>
<protein>
    <submittedName>
        <fullName evidence="2">Uncharacterized protein</fullName>
    </submittedName>
</protein>
<feature type="region of interest" description="Disordered" evidence="1">
    <location>
        <begin position="1"/>
        <end position="23"/>
    </location>
</feature>
<dbReference type="EMBL" id="JACVVK020000025">
    <property type="protein sequence ID" value="KAK7502522.1"/>
    <property type="molecule type" value="Genomic_DNA"/>
</dbReference>
<accession>A0ABD0LTB3</accession>
<reference evidence="2 3" key="1">
    <citation type="journal article" date="2023" name="Sci. Data">
        <title>Genome assembly of the Korean intertidal mud-creeper Batillaria attramentaria.</title>
        <authorList>
            <person name="Patra A.K."/>
            <person name="Ho P.T."/>
            <person name="Jun S."/>
            <person name="Lee S.J."/>
            <person name="Kim Y."/>
            <person name="Won Y.J."/>
        </authorList>
    </citation>
    <scope>NUCLEOTIDE SEQUENCE [LARGE SCALE GENOMIC DNA]</scope>
    <source>
        <strain evidence="2">Wonlab-2016</strain>
    </source>
</reference>
<sequence length="101" mass="10981">MSGTVTPSQNSRENGSSLSDLEQWTSETVTVSESFVDEPFRTLADLLSNSTTRSHADLNVTSGIVIDNSSLGQARADLFDEKGVNITYSLIYSVIWLFCVG</sequence>
<feature type="non-terminal residue" evidence="2">
    <location>
        <position position="101"/>
    </location>
</feature>
<dbReference type="AlphaFoldDB" id="A0ABD0LTB3"/>
<evidence type="ECO:0000256" key="1">
    <source>
        <dbReference type="SAM" id="MobiDB-lite"/>
    </source>
</evidence>